<evidence type="ECO:0000313" key="4">
    <source>
        <dbReference type="Proteomes" id="UP000605846"/>
    </source>
</evidence>
<keyword evidence="4" id="KW-1185">Reference proteome</keyword>
<evidence type="ECO:0000256" key="2">
    <source>
        <dbReference type="SAM" id="SignalP"/>
    </source>
</evidence>
<dbReference type="EMBL" id="JABAYA010000012">
    <property type="protein sequence ID" value="KAF7730967.1"/>
    <property type="molecule type" value="Genomic_DNA"/>
</dbReference>
<evidence type="ECO:0000313" key="3">
    <source>
        <dbReference type="EMBL" id="KAF7730967.1"/>
    </source>
</evidence>
<feature type="chain" id="PRO_5033986689" evidence="2">
    <location>
        <begin position="25"/>
        <end position="79"/>
    </location>
</feature>
<evidence type="ECO:0000256" key="1">
    <source>
        <dbReference type="SAM" id="MobiDB-lite"/>
    </source>
</evidence>
<feature type="signal peptide" evidence="2">
    <location>
        <begin position="1"/>
        <end position="24"/>
    </location>
</feature>
<dbReference type="OrthoDB" id="2355659at2759"/>
<reference evidence="3" key="1">
    <citation type="submission" date="2020-01" db="EMBL/GenBank/DDBJ databases">
        <title>Genome Sequencing of Three Apophysomyces-Like Fungal Strains Confirms a Novel Fungal Genus in the Mucoromycota with divergent Burkholderia-like Endosymbiotic Bacteria.</title>
        <authorList>
            <person name="Stajich J.E."/>
            <person name="Macias A.M."/>
            <person name="Carter-House D."/>
            <person name="Lovett B."/>
            <person name="Kasson L.R."/>
            <person name="Berry K."/>
            <person name="Grigoriev I."/>
            <person name="Chang Y."/>
            <person name="Spatafora J."/>
            <person name="Kasson M.T."/>
        </authorList>
    </citation>
    <scope>NUCLEOTIDE SEQUENCE</scope>
    <source>
        <strain evidence="3">NRRL A-21654</strain>
    </source>
</reference>
<comment type="caution">
    <text evidence="3">The sequence shown here is derived from an EMBL/GenBank/DDBJ whole genome shotgun (WGS) entry which is preliminary data.</text>
</comment>
<gene>
    <name evidence="3" type="ORF">EC973_001013</name>
</gene>
<accession>A0A8H7C0A8</accession>
<keyword evidence="2" id="KW-0732">Signal</keyword>
<protein>
    <submittedName>
        <fullName evidence="3">Uncharacterized protein</fullName>
    </submittedName>
</protein>
<feature type="region of interest" description="Disordered" evidence="1">
    <location>
        <begin position="44"/>
        <end position="79"/>
    </location>
</feature>
<dbReference type="AlphaFoldDB" id="A0A8H7C0A8"/>
<sequence length="79" mass="8892">MVIALLIELHFVLAIRAYVKRVEAQQDMENNGYRQVYAVPYPPTYSAINTPDAKDDDREDDDGQAVYVAGQESVSNSKK</sequence>
<dbReference type="Proteomes" id="UP000605846">
    <property type="component" value="Unassembled WGS sequence"/>
</dbReference>
<name>A0A8H7C0A8_9FUNG</name>
<organism evidence="3 4">
    <name type="scientific">Apophysomyces ossiformis</name>
    <dbReference type="NCBI Taxonomy" id="679940"/>
    <lineage>
        <taxon>Eukaryota</taxon>
        <taxon>Fungi</taxon>
        <taxon>Fungi incertae sedis</taxon>
        <taxon>Mucoromycota</taxon>
        <taxon>Mucoromycotina</taxon>
        <taxon>Mucoromycetes</taxon>
        <taxon>Mucorales</taxon>
        <taxon>Mucorineae</taxon>
        <taxon>Mucoraceae</taxon>
        <taxon>Apophysomyces</taxon>
    </lineage>
</organism>
<proteinExistence type="predicted"/>